<dbReference type="InParanoid" id="E4V2Z1"/>
<feature type="chain" id="PRO_5003188277" description="Hydrophobin" evidence="2">
    <location>
        <begin position="22"/>
        <end position="164"/>
    </location>
</feature>
<feature type="signal peptide" evidence="2">
    <location>
        <begin position="1"/>
        <end position="21"/>
    </location>
</feature>
<dbReference type="OMA" id="SYCCNEE"/>
<organism evidence="4">
    <name type="scientific">Arthroderma gypseum (strain ATCC MYA-4604 / CBS 118893)</name>
    <name type="common">Microsporum gypseum</name>
    <dbReference type="NCBI Taxonomy" id="535722"/>
    <lineage>
        <taxon>Eukaryota</taxon>
        <taxon>Fungi</taxon>
        <taxon>Dikarya</taxon>
        <taxon>Ascomycota</taxon>
        <taxon>Pezizomycotina</taxon>
        <taxon>Eurotiomycetes</taxon>
        <taxon>Eurotiomycetidae</taxon>
        <taxon>Onygenales</taxon>
        <taxon>Arthrodermataceae</taxon>
        <taxon>Nannizzia</taxon>
    </lineage>
</organism>
<evidence type="ECO:0008006" key="5">
    <source>
        <dbReference type="Google" id="ProtNLM"/>
    </source>
</evidence>
<keyword evidence="2" id="KW-0732">Signal</keyword>
<sequence>MKFSYAAYLISLYLYLSSVTASPVGPGSTTLNPVAGPEAGALSDTASKNKLPSNKEPVVSGTEKQPLSAVTPARSVARPHENKKTPHRKTHHVQKARPEQGNLCQTGESYCCNEEDGKNVCNKSGVSCDQTVVCCNNYDGNQFCMGDINFNMPITFNFDLNFDY</sequence>
<dbReference type="EMBL" id="DS989828">
    <property type="protein sequence ID" value="EFR04365.1"/>
    <property type="molecule type" value="Genomic_DNA"/>
</dbReference>
<feature type="region of interest" description="Disordered" evidence="1">
    <location>
        <begin position="35"/>
        <end position="97"/>
    </location>
</feature>
<dbReference type="AlphaFoldDB" id="E4V2Z1"/>
<proteinExistence type="predicted"/>
<dbReference type="OrthoDB" id="4173882at2759"/>
<dbReference type="HOGENOM" id="CLU_1643298_0_0_1"/>
<protein>
    <recommendedName>
        <fullName evidence="5">Hydrophobin</fullName>
    </recommendedName>
</protein>
<evidence type="ECO:0000256" key="1">
    <source>
        <dbReference type="SAM" id="MobiDB-lite"/>
    </source>
</evidence>
<dbReference type="GeneID" id="10025367"/>
<evidence type="ECO:0000256" key="2">
    <source>
        <dbReference type="SAM" id="SignalP"/>
    </source>
</evidence>
<name>E4V2Z1_ARTGP</name>
<gene>
    <name evidence="3" type="ORF">MGYG_07373</name>
</gene>
<dbReference type="eggNOG" id="ENOG502SXFR">
    <property type="taxonomic scope" value="Eukaryota"/>
</dbReference>
<feature type="compositionally biased region" description="Basic residues" evidence="1">
    <location>
        <begin position="85"/>
        <end position="95"/>
    </location>
</feature>
<dbReference type="RefSeq" id="XP_003170128.1">
    <property type="nucleotide sequence ID" value="XM_003170080.1"/>
</dbReference>
<accession>E4V2Z1</accession>
<evidence type="ECO:0000313" key="4">
    <source>
        <dbReference type="Proteomes" id="UP000002669"/>
    </source>
</evidence>
<evidence type="ECO:0000313" key="3">
    <source>
        <dbReference type="EMBL" id="EFR04365.1"/>
    </source>
</evidence>
<reference evidence="4" key="1">
    <citation type="journal article" date="2012" name="MBio">
        <title>Comparative genome analysis of Trichophyton rubrum and related dermatophytes reveals candidate genes involved in infection.</title>
        <authorList>
            <person name="Martinez D.A."/>
            <person name="Oliver B.G."/>
            <person name="Graeser Y."/>
            <person name="Goldberg J.M."/>
            <person name="Li W."/>
            <person name="Martinez-Rossi N.M."/>
            <person name="Monod M."/>
            <person name="Shelest E."/>
            <person name="Barton R.C."/>
            <person name="Birch E."/>
            <person name="Brakhage A.A."/>
            <person name="Chen Z."/>
            <person name="Gurr S.J."/>
            <person name="Heiman D."/>
            <person name="Heitman J."/>
            <person name="Kosti I."/>
            <person name="Rossi A."/>
            <person name="Saif S."/>
            <person name="Samalova M."/>
            <person name="Saunders C.W."/>
            <person name="Shea T."/>
            <person name="Summerbell R.C."/>
            <person name="Xu J."/>
            <person name="Young S."/>
            <person name="Zeng Q."/>
            <person name="Birren B.W."/>
            <person name="Cuomo C.A."/>
            <person name="White T.C."/>
        </authorList>
    </citation>
    <scope>NUCLEOTIDE SEQUENCE [LARGE SCALE GENOMIC DNA]</scope>
    <source>
        <strain evidence="4">ATCC MYA-4604 / CBS 118893</strain>
    </source>
</reference>
<dbReference type="Proteomes" id="UP000002669">
    <property type="component" value="Unassembled WGS sequence"/>
</dbReference>
<keyword evidence="4" id="KW-1185">Reference proteome</keyword>
<dbReference type="STRING" id="535722.E4V2Z1"/>
<dbReference type="VEuPathDB" id="FungiDB:MGYG_07373"/>